<dbReference type="CDD" id="cd19510">
    <property type="entry name" value="RecA-like_BCS1"/>
    <property type="match status" value="1"/>
</dbReference>
<evidence type="ECO:0000256" key="4">
    <source>
        <dbReference type="ARBA" id="ARBA00022840"/>
    </source>
</evidence>
<evidence type="ECO:0000313" key="11">
    <source>
        <dbReference type="RefSeq" id="XP_007046714.2"/>
    </source>
</evidence>
<dbReference type="KEGG" id="tcc:18610782"/>
<evidence type="ECO:0000256" key="6">
    <source>
        <dbReference type="ARBA" id="ARBA00049360"/>
    </source>
</evidence>
<comment type="catalytic activity">
    <reaction evidence="6">
        <text>ATP + H2O = ADP + phosphate + H(+)</text>
        <dbReference type="Rhea" id="RHEA:13065"/>
        <dbReference type="ChEBI" id="CHEBI:15377"/>
        <dbReference type="ChEBI" id="CHEBI:15378"/>
        <dbReference type="ChEBI" id="CHEBI:30616"/>
        <dbReference type="ChEBI" id="CHEBI:43474"/>
        <dbReference type="ChEBI" id="CHEBI:456216"/>
    </reaction>
</comment>
<evidence type="ECO:0000256" key="2">
    <source>
        <dbReference type="ARBA" id="ARBA00007448"/>
    </source>
</evidence>
<protein>
    <submittedName>
        <fullName evidence="11">AAA-ATPase At3g50940</fullName>
    </submittedName>
</protein>
<evidence type="ECO:0000256" key="7">
    <source>
        <dbReference type="SAM" id="MobiDB-lite"/>
    </source>
</evidence>
<dbReference type="GO" id="GO:0005524">
    <property type="term" value="F:ATP binding"/>
    <property type="evidence" value="ECO:0007669"/>
    <property type="project" value="UniProtKB-KW"/>
</dbReference>
<name>A0AB32VIT0_THECC</name>
<dbReference type="InterPro" id="IPR025753">
    <property type="entry name" value="AAA_N_dom"/>
</dbReference>
<comment type="cofactor">
    <cofactor evidence="1">
        <name>Mg(2+)</name>
        <dbReference type="ChEBI" id="CHEBI:18420"/>
    </cofactor>
</comment>
<evidence type="ECO:0000256" key="8">
    <source>
        <dbReference type="SAM" id="SignalP"/>
    </source>
</evidence>
<feature type="region of interest" description="Disordered" evidence="7">
    <location>
        <begin position="455"/>
        <end position="506"/>
    </location>
</feature>
<keyword evidence="3" id="KW-0378">Hydrolase</keyword>
<dbReference type="Gene3D" id="3.40.50.300">
    <property type="entry name" value="P-loop containing nucleotide triphosphate hydrolases"/>
    <property type="match status" value="1"/>
</dbReference>
<dbReference type="InterPro" id="IPR003593">
    <property type="entry name" value="AAA+_ATPase"/>
</dbReference>
<keyword evidence="5" id="KW-0460">Magnesium</keyword>
<keyword evidence="4" id="KW-0067">ATP-binding</keyword>
<dbReference type="InterPro" id="IPR050747">
    <property type="entry name" value="Mitochondrial_chaperone_BCS1"/>
</dbReference>
<dbReference type="PANTHER" id="PTHR23070">
    <property type="entry name" value="BCS1 AAA-TYPE ATPASE"/>
    <property type="match status" value="1"/>
</dbReference>
<feature type="signal peptide" evidence="8">
    <location>
        <begin position="1"/>
        <end position="19"/>
    </location>
</feature>
<reference evidence="10" key="1">
    <citation type="journal article" date="1997" name="Nucleic Acids Res.">
        <title>tRNAscan-SE: a program for improved detection of transfer RNA genes in genomic sequence.</title>
        <authorList>
            <person name="Lowe T.M."/>
            <person name="Eddy S.R."/>
        </authorList>
    </citation>
    <scope>NUCLEOTIDE SEQUENCE [LARGE SCALE GENOMIC DNA]</scope>
    <source>
        <strain evidence="10">r\B97-61/B2</strain>
    </source>
</reference>
<sequence length="551" mass="62661">MNSLWAFLASLALIRSILYNYLPEKLRLYISSRFEEWTSRFTTDVTMVFRDNQSSNMNQLFQAANLYLGEILPTISIPRVMVEKTENVRNLSFTMEKNSEMVDVFENVPMKWKYFSEYSQGMSKHEIRWYELSFHKEHKDMVTRSYLPHILERANKIKERNRVVKLHTAAHDFWTPKPVIIQHPMTFETLAMNGDLKKIIVEDLDRFMDSKEYYQQIGKVWKRGYLLHGPPGTGKSSLIAAMANHLNFDIYNLNLSAVSSDLVLQNLLLSMANRSLLAIEDIDCSVKLQNRESKIEQPIKYQQHNKVTLSGLLNFFDGIFSCCGEGKILVATTNYKERIDPALLRAGRMDMHIYLTYCTFSAFKQLALKYLKISDHSLFHHIEKLLPEVKVSPAAVAGELMKTRDPKASLEGLIKHLENKLLADGNSEVSPGHPSSHPSNCLVEESSISLPLASNETNMDNAKSPGPNPDVSADEQKATKESNLTENGPPEEDSNNSDKKDLLQGQSSGNNILEIIEDMEKELLSNKEAIIALLNKSTLTLNRLSKIKSNI</sequence>
<evidence type="ECO:0000256" key="5">
    <source>
        <dbReference type="ARBA" id="ARBA00022842"/>
    </source>
</evidence>
<dbReference type="RefSeq" id="XP_007046714.2">
    <property type="nucleotide sequence ID" value="XM_007046652.2"/>
</dbReference>
<dbReference type="GeneID" id="18610782"/>
<organism evidence="10 11">
    <name type="scientific">Theobroma cacao</name>
    <name type="common">Cacao</name>
    <name type="synonym">Cocoa</name>
    <dbReference type="NCBI Taxonomy" id="3641"/>
    <lineage>
        <taxon>Eukaryota</taxon>
        <taxon>Viridiplantae</taxon>
        <taxon>Streptophyta</taxon>
        <taxon>Embryophyta</taxon>
        <taxon>Tracheophyta</taxon>
        <taxon>Spermatophyta</taxon>
        <taxon>Magnoliopsida</taxon>
        <taxon>eudicotyledons</taxon>
        <taxon>Gunneridae</taxon>
        <taxon>Pentapetalae</taxon>
        <taxon>rosids</taxon>
        <taxon>malvids</taxon>
        <taxon>Malvales</taxon>
        <taxon>Malvaceae</taxon>
        <taxon>Byttnerioideae</taxon>
        <taxon>Theobroma</taxon>
    </lineage>
</organism>
<dbReference type="SMART" id="SM00382">
    <property type="entry name" value="AAA"/>
    <property type="match status" value="1"/>
</dbReference>
<comment type="similarity">
    <text evidence="2">Belongs to the AAA ATPase family. BCS1 subfamily.</text>
</comment>
<feature type="chain" id="PRO_5044326338" evidence="8">
    <location>
        <begin position="20"/>
        <end position="551"/>
    </location>
</feature>
<keyword evidence="8" id="KW-0732">Signal</keyword>
<evidence type="ECO:0000259" key="9">
    <source>
        <dbReference type="SMART" id="SM00382"/>
    </source>
</evidence>
<dbReference type="GO" id="GO:0006950">
    <property type="term" value="P:response to stress"/>
    <property type="evidence" value="ECO:0007669"/>
    <property type="project" value="UniProtKB-ARBA"/>
</dbReference>
<accession>A0AB32VIT0</accession>
<evidence type="ECO:0000313" key="10">
    <source>
        <dbReference type="Proteomes" id="UP000694886"/>
    </source>
</evidence>
<dbReference type="GO" id="GO:0016887">
    <property type="term" value="F:ATP hydrolysis activity"/>
    <property type="evidence" value="ECO:0007669"/>
    <property type="project" value="InterPro"/>
</dbReference>
<feature type="domain" description="AAA+ ATPase" evidence="9">
    <location>
        <begin position="221"/>
        <end position="359"/>
    </location>
</feature>
<dbReference type="Pfam" id="PF14363">
    <property type="entry name" value="AAA_assoc"/>
    <property type="match status" value="1"/>
</dbReference>
<dbReference type="Pfam" id="PF00004">
    <property type="entry name" value="AAA"/>
    <property type="match status" value="1"/>
</dbReference>
<evidence type="ECO:0000256" key="3">
    <source>
        <dbReference type="ARBA" id="ARBA00022801"/>
    </source>
</evidence>
<dbReference type="Proteomes" id="UP000694886">
    <property type="component" value="Chromosome 1"/>
</dbReference>
<proteinExistence type="inferred from homology"/>
<reference evidence="11" key="2">
    <citation type="submission" date="2025-08" db="UniProtKB">
        <authorList>
            <consortium name="RefSeq"/>
        </authorList>
    </citation>
    <scope>IDENTIFICATION</scope>
</reference>
<evidence type="ECO:0000256" key="1">
    <source>
        <dbReference type="ARBA" id="ARBA00001946"/>
    </source>
</evidence>
<dbReference type="Gene3D" id="6.10.280.40">
    <property type="match status" value="1"/>
</dbReference>
<dbReference type="Gramene" id="Tc01v2_t001680.1">
    <property type="protein sequence ID" value="Tc01v2_p001680.1"/>
    <property type="gene ID" value="Tc01v2_g001680"/>
</dbReference>
<gene>
    <name evidence="11" type="primary">LOC18610782</name>
</gene>
<dbReference type="AlphaFoldDB" id="A0AB32VIT0"/>
<dbReference type="InterPro" id="IPR003959">
    <property type="entry name" value="ATPase_AAA_core"/>
</dbReference>
<dbReference type="InterPro" id="IPR058017">
    <property type="entry name" value="At3g28540-like_C"/>
</dbReference>
<keyword evidence="4" id="KW-0547">Nucleotide-binding</keyword>
<dbReference type="Pfam" id="PF25568">
    <property type="entry name" value="AAA_lid_At3g28540"/>
    <property type="match status" value="1"/>
</dbReference>
<dbReference type="SUPFAM" id="SSF52540">
    <property type="entry name" value="P-loop containing nucleoside triphosphate hydrolases"/>
    <property type="match status" value="1"/>
</dbReference>
<dbReference type="InterPro" id="IPR027417">
    <property type="entry name" value="P-loop_NTPase"/>
</dbReference>